<dbReference type="SMART" id="SM00895">
    <property type="entry name" value="FCD"/>
    <property type="match status" value="1"/>
</dbReference>
<dbReference type="RefSeq" id="WP_105515801.1">
    <property type="nucleotide sequence ID" value="NZ_PVEP01000008.1"/>
</dbReference>
<dbReference type="PANTHER" id="PTHR43537:SF45">
    <property type="entry name" value="GNTR FAMILY REGULATORY PROTEIN"/>
    <property type="match status" value="1"/>
</dbReference>
<comment type="caution">
    <text evidence="5">The sequence shown here is derived from an EMBL/GenBank/DDBJ whole genome shotgun (WGS) entry which is preliminary data.</text>
</comment>
<dbReference type="Pfam" id="PF07729">
    <property type="entry name" value="FCD"/>
    <property type="match status" value="1"/>
</dbReference>
<dbReference type="Proteomes" id="UP000238338">
    <property type="component" value="Unassembled WGS sequence"/>
</dbReference>
<dbReference type="PANTHER" id="PTHR43537">
    <property type="entry name" value="TRANSCRIPTIONAL REGULATOR, GNTR FAMILY"/>
    <property type="match status" value="1"/>
</dbReference>
<evidence type="ECO:0000256" key="3">
    <source>
        <dbReference type="ARBA" id="ARBA00023163"/>
    </source>
</evidence>
<dbReference type="Gene3D" id="1.20.120.530">
    <property type="entry name" value="GntR ligand-binding domain-like"/>
    <property type="match status" value="1"/>
</dbReference>
<dbReference type="GO" id="GO:0003700">
    <property type="term" value="F:DNA-binding transcription factor activity"/>
    <property type="evidence" value="ECO:0007669"/>
    <property type="project" value="InterPro"/>
</dbReference>
<dbReference type="AlphaFoldDB" id="A0A2S8S427"/>
<keyword evidence="6" id="KW-1185">Reference proteome</keyword>
<dbReference type="InterPro" id="IPR011711">
    <property type="entry name" value="GntR_C"/>
</dbReference>
<name>A0A2S8S427_9RHOB</name>
<protein>
    <submittedName>
        <fullName evidence="5">DNA-binding GntR family transcriptional regulator</fullName>
    </submittedName>
</protein>
<dbReference type="SUPFAM" id="SSF48008">
    <property type="entry name" value="GntR ligand-binding domain-like"/>
    <property type="match status" value="1"/>
</dbReference>
<dbReference type="InterPro" id="IPR036388">
    <property type="entry name" value="WH-like_DNA-bd_sf"/>
</dbReference>
<evidence type="ECO:0000256" key="2">
    <source>
        <dbReference type="ARBA" id="ARBA00023125"/>
    </source>
</evidence>
<dbReference type="EMBL" id="PVEP01000008">
    <property type="protein sequence ID" value="PQV55556.1"/>
    <property type="molecule type" value="Genomic_DNA"/>
</dbReference>
<dbReference type="PROSITE" id="PS50949">
    <property type="entry name" value="HTH_GNTR"/>
    <property type="match status" value="1"/>
</dbReference>
<proteinExistence type="predicted"/>
<dbReference type="PRINTS" id="PR00035">
    <property type="entry name" value="HTHGNTR"/>
</dbReference>
<sequence length="229" mass="26070">MNVVTPEISPSARDRFERMHAVIRTRICLLDYAPGTRLSEEALAAEFGVSRTPLRRVLARLESEGLLQSVHGVGTFVTDVDIAELAQTYQLRFELAELTGRLGAVAPDEALWADFRALSARSKEIVRAPEPKRFAELNMDFFMALQRLTDNEPLKDICEKLYFRTTRIWLKSVFESKIDLADEADIFDREIHDILRALEIGDLHAAAHIQRAHISMSFARMQNGFKTRP</sequence>
<keyword evidence="3" id="KW-0804">Transcription</keyword>
<dbReference type="GO" id="GO:0003677">
    <property type="term" value="F:DNA binding"/>
    <property type="evidence" value="ECO:0007669"/>
    <property type="project" value="UniProtKB-KW"/>
</dbReference>
<keyword evidence="2 5" id="KW-0238">DNA-binding</keyword>
<dbReference type="SMART" id="SM00345">
    <property type="entry name" value="HTH_GNTR"/>
    <property type="match status" value="1"/>
</dbReference>
<dbReference type="Pfam" id="PF00392">
    <property type="entry name" value="GntR"/>
    <property type="match status" value="1"/>
</dbReference>
<evidence type="ECO:0000313" key="5">
    <source>
        <dbReference type="EMBL" id="PQV55556.1"/>
    </source>
</evidence>
<gene>
    <name evidence="5" type="ORF">LX70_03218</name>
</gene>
<accession>A0A2S8S427</accession>
<dbReference type="OrthoDB" id="7618373at2"/>
<organism evidence="5 6">
    <name type="scientific">Albidovulum denitrificans</name>
    <dbReference type="NCBI Taxonomy" id="404881"/>
    <lineage>
        <taxon>Bacteria</taxon>
        <taxon>Pseudomonadati</taxon>
        <taxon>Pseudomonadota</taxon>
        <taxon>Alphaproteobacteria</taxon>
        <taxon>Rhodobacterales</taxon>
        <taxon>Paracoccaceae</taxon>
        <taxon>Albidovulum</taxon>
    </lineage>
</organism>
<evidence type="ECO:0000256" key="1">
    <source>
        <dbReference type="ARBA" id="ARBA00023015"/>
    </source>
</evidence>
<evidence type="ECO:0000313" key="6">
    <source>
        <dbReference type="Proteomes" id="UP000238338"/>
    </source>
</evidence>
<dbReference type="Gene3D" id="1.10.10.10">
    <property type="entry name" value="Winged helix-like DNA-binding domain superfamily/Winged helix DNA-binding domain"/>
    <property type="match status" value="1"/>
</dbReference>
<feature type="domain" description="HTH gntR-type" evidence="4">
    <location>
        <begin position="13"/>
        <end position="80"/>
    </location>
</feature>
<dbReference type="SUPFAM" id="SSF46785">
    <property type="entry name" value="Winged helix' DNA-binding domain"/>
    <property type="match status" value="1"/>
</dbReference>
<evidence type="ECO:0000259" key="4">
    <source>
        <dbReference type="PROSITE" id="PS50949"/>
    </source>
</evidence>
<dbReference type="InterPro" id="IPR008920">
    <property type="entry name" value="TF_FadR/GntR_C"/>
</dbReference>
<keyword evidence="1" id="KW-0805">Transcription regulation</keyword>
<dbReference type="CDD" id="cd07377">
    <property type="entry name" value="WHTH_GntR"/>
    <property type="match status" value="1"/>
</dbReference>
<reference evidence="5 6" key="1">
    <citation type="submission" date="2018-02" db="EMBL/GenBank/DDBJ databases">
        <title>Genomic Encyclopedia of Archaeal and Bacterial Type Strains, Phase II (KMG-II): from individual species to whole genera.</title>
        <authorList>
            <person name="Goeker M."/>
        </authorList>
    </citation>
    <scope>NUCLEOTIDE SEQUENCE [LARGE SCALE GENOMIC DNA]</scope>
    <source>
        <strain evidence="5 6">DSM 18921</strain>
    </source>
</reference>
<dbReference type="InterPro" id="IPR036390">
    <property type="entry name" value="WH_DNA-bd_sf"/>
</dbReference>
<dbReference type="InterPro" id="IPR000524">
    <property type="entry name" value="Tscrpt_reg_HTH_GntR"/>
</dbReference>